<dbReference type="InterPro" id="IPR025700">
    <property type="entry name" value="Lys/Orn_oxygenase"/>
</dbReference>
<dbReference type="Gene3D" id="3.50.50.60">
    <property type="entry name" value="FAD/NAD(P)-binding domain"/>
    <property type="match status" value="1"/>
</dbReference>
<keyword evidence="6" id="KW-0285">Flavoprotein</keyword>
<evidence type="ECO:0000256" key="13">
    <source>
        <dbReference type="ARBA" id="ARBA00032738"/>
    </source>
</evidence>
<keyword evidence="7" id="KW-0274">FAD</keyword>
<dbReference type="PANTHER" id="PTHR42802">
    <property type="entry name" value="MONOOXYGENASE"/>
    <property type="match status" value="1"/>
</dbReference>
<evidence type="ECO:0000256" key="5">
    <source>
        <dbReference type="ARBA" id="ARBA00016406"/>
    </source>
</evidence>
<protein>
    <recommendedName>
        <fullName evidence="5">L-lysine N6-monooxygenase MbtG</fullName>
        <ecNumber evidence="4">1.14.13.59</ecNumber>
    </recommendedName>
    <alternativeName>
        <fullName evidence="13">Lysine 6-N-hydroxylase</fullName>
    </alternativeName>
    <alternativeName>
        <fullName evidence="12">Lysine N6-hydroxylase</fullName>
    </alternativeName>
    <alternativeName>
        <fullName evidence="10">Lysine-N-oxygenase</fullName>
    </alternativeName>
    <alternativeName>
        <fullName evidence="11">Mycobactin synthase protein G</fullName>
    </alternativeName>
</protein>
<dbReference type="EMBL" id="PVNS01000008">
    <property type="protein sequence ID" value="PRO65420.1"/>
    <property type="molecule type" value="Genomic_DNA"/>
</dbReference>
<proteinExistence type="inferred from homology"/>
<comment type="caution">
    <text evidence="15">The sequence shown here is derived from an EMBL/GenBank/DDBJ whole genome shotgun (WGS) entry which is preliminary data.</text>
</comment>
<dbReference type="PANTHER" id="PTHR42802:SF1">
    <property type="entry name" value="L-ORNITHINE N(5)-MONOOXYGENASE"/>
    <property type="match status" value="1"/>
</dbReference>
<organism evidence="15 16">
    <name type="scientific">Alkalicoccus urumqiensis</name>
    <name type="common">Bacillus urumqiensis</name>
    <dbReference type="NCBI Taxonomy" id="1548213"/>
    <lineage>
        <taxon>Bacteria</taxon>
        <taxon>Bacillati</taxon>
        <taxon>Bacillota</taxon>
        <taxon>Bacilli</taxon>
        <taxon>Bacillales</taxon>
        <taxon>Bacillaceae</taxon>
        <taxon>Alkalicoccus</taxon>
    </lineage>
</organism>
<evidence type="ECO:0000313" key="16">
    <source>
        <dbReference type="Proteomes" id="UP000243650"/>
    </source>
</evidence>
<accession>A0A2P6MGQ7</accession>
<dbReference type="Pfam" id="PF13434">
    <property type="entry name" value="Lys_Orn_oxgnase"/>
    <property type="match status" value="1"/>
</dbReference>
<comment type="similarity">
    <text evidence="3">Belongs to the lysine N(6)-hydroxylase/L-ornithine N(5)-oxygenase family.</text>
</comment>
<evidence type="ECO:0000256" key="6">
    <source>
        <dbReference type="ARBA" id="ARBA00022630"/>
    </source>
</evidence>
<keyword evidence="16" id="KW-1185">Reference proteome</keyword>
<name>A0A2P6MGQ7_ALKUR</name>
<evidence type="ECO:0000256" key="2">
    <source>
        <dbReference type="ARBA" id="ARBA00004924"/>
    </source>
</evidence>
<evidence type="ECO:0000256" key="14">
    <source>
        <dbReference type="ARBA" id="ARBA00048407"/>
    </source>
</evidence>
<evidence type="ECO:0000256" key="8">
    <source>
        <dbReference type="ARBA" id="ARBA00022857"/>
    </source>
</evidence>
<gene>
    <name evidence="15" type="ORF">C6I21_09680</name>
</gene>
<reference evidence="15 16" key="1">
    <citation type="submission" date="2018-03" db="EMBL/GenBank/DDBJ databases">
        <title>Bacillus urumqiensis sp. nov., a moderately haloalkaliphilic bacterium isolated from a salt lake.</title>
        <authorList>
            <person name="Zhao B."/>
            <person name="Liao Z."/>
        </authorList>
    </citation>
    <scope>NUCLEOTIDE SEQUENCE [LARGE SCALE GENOMIC DNA]</scope>
    <source>
        <strain evidence="15 16">BZ-SZ-XJ18</strain>
    </source>
</reference>
<keyword evidence="8" id="KW-0521">NADP</keyword>
<keyword evidence="9" id="KW-0560">Oxidoreductase</keyword>
<comment type="pathway">
    <text evidence="2">Siderophore biosynthesis.</text>
</comment>
<dbReference type="OrthoDB" id="7527071at2"/>
<dbReference type="GO" id="GO:0047091">
    <property type="term" value="F:L-lysine 6-monooxygenase (NADPH) activity"/>
    <property type="evidence" value="ECO:0007669"/>
    <property type="project" value="UniProtKB-EC"/>
</dbReference>
<evidence type="ECO:0000256" key="11">
    <source>
        <dbReference type="ARBA" id="ARBA00031158"/>
    </source>
</evidence>
<comment type="cofactor">
    <cofactor evidence="1">
        <name>FAD</name>
        <dbReference type="ChEBI" id="CHEBI:57692"/>
    </cofactor>
</comment>
<dbReference type="AlphaFoldDB" id="A0A2P6MGQ7"/>
<comment type="catalytic activity">
    <reaction evidence="14">
        <text>L-lysine + NADPH + O2 = N(6)-hydroxy-L-lysine + NADP(+) + H2O</text>
        <dbReference type="Rhea" id="RHEA:23228"/>
        <dbReference type="ChEBI" id="CHEBI:15377"/>
        <dbReference type="ChEBI" id="CHEBI:15379"/>
        <dbReference type="ChEBI" id="CHEBI:32551"/>
        <dbReference type="ChEBI" id="CHEBI:57783"/>
        <dbReference type="ChEBI" id="CHEBI:57820"/>
        <dbReference type="ChEBI" id="CHEBI:58349"/>
        <dbReference type="EC" id="1.14.13.59"/>
    </reaction>
</comment>
<evidence type="ECO:0000256" key="4">
    <source>
        <dbReference type="ARBA" id="ARBA00013076"/>
    </source>
</evidence>
<sequence length="439" mass="50302">MKEERIYDIIGVGIGPANLGMAALLHHQKDIQAVFFDESPEFQWHPGMLIEGADLQVPFLADLVTLADPTNPFTFLNYLREHDRIHAFFFFNRFDIPRREYNDYASWAAQSMEECHFGMRVINVVHHEKKDCYEVLVEDQETKAETSWFARHIVTGTGMKPLIPSSLEGHPSDDVFHTSQYMFRRDSLKQTETVFIAGSGQSAAEVFLDQLQRQENGAPHLAWYTRSPGFFQLEAGKLGQEVFSPDYVDYFHQLPLSKRLEELPNLGQLRNGVEQSTLHQIYDLLYHLSVGRGRPDVTIQANTEIEKITPAETGYDVHCRQQQSEHVFTVRADKVVLGTGYQPDLPPWYEKLLEQVEWEDESYPKIGRNFNLQFADKRNADVFTLTDVVHSHGAGATNLALSVHRNTLIINEIAGREIYPEKEHTVFQQFSPDMNEGSS</sequence>
<dbReference type="RefSeq" id="WP_105959259.1">
    <property type="nucleotide sequence ID" value="NZ_PVNS01000008.1"/>
</dbReference>
<dbReference type="Proteomes" id="UP000243650">
    <property type="component" value="Unassembled WGS sequence"/>
</dbReference>
<keyword evidence="15" id="KW-0503">Monooxygenase</keyword>
<evidence type="ECO:0000256" key="9">
    <source>
        <dbReference type="ARBA" id="ARBA00023002"/>
    </source>
</evidence>
<dbReference type="SUPFAM" id="SSF51905">
    <property type="entry name" value="FAD/NAD(P)-binding domain"/>
    <property type="match status" value="2"/>
</dbReference>
<evidence type="ECO:0000313" key="15">
    <source>
        <dbReference type="EMBL" id="PRO65420.1"/>
    </source>
</evidence>
<dbReference type="InterPro" id="IPR036188">
    <property type="entry name" value="FAD/NAD-bd_sf"/>
</dbReference>
<dbReference type="EC" id="1.14.13.59" evidence="4"/>
<evidence type="ECO:0000256" key="10">
    <source>
        <dbReference type="ARBA" id="ARBA00029939"/>
    </source>
</evidence>
<evidence type="ECO:0000256" key="3">
    <source>
        <dbReference type="ARBA" id="ARBA00007588"/>
    </source>
</evidence>
<evidence type="ECO:0000256" key="7">
    <source>
        <dbReference type="ARBA" id="ARBA00022827"/>
    </source>
</evidence>
<evidence type="ECO:0000256" key="1">
    <source>
        <dbReference type="ARBA" id="ARBA00001974"/>
    </source>
</evidence>
<evidence type="ECO:0000256" key="12">
    <source>
        <dbReference type="ARBA" id="ARBA00032493"/>
    </source>
</evidence>